<protein>
    <submittedName>
        <fullName evidence="1">Uncharacterized protein</fullName>
    </submittedName>
</protein>
<name>A0A8S5LL46_9CAUD</name>
<sequence length="33" mass="4303">MMWEIYYDEIIKERKKKDMKLEYKFYEKNLAPK</sequence>
<dbReference type="EMBL" id="BK015870">
    <property type="protein sequence ID" value="DAD70828.1"/>
    <property type="molecule type" value="Genomic_DNA"/>
</dbReference>
<accession>A0A8S5LL46</accession>
<proteinExistence type="predicted"/>
<reference evidence="1" key="1">
    <citation type="journal article" date="2021" name="Proc. Natl. Acad. Sci. U.S.A.">
        <title>A Catalog of Tens of Thousands of Viruses from Human Metagenomes Reveals Hidden Associations with Chronic Diseases.</title>
        <authorList>
            <person name="Tisza M.J."/>
            <person name="Buck C.B."/>
        </authorList>
    </citation>
    <scope>NUCLEOTIDE SEQUENCE</scope>
    <source>
        <strain evidence="1">CtKcB20</strain>
    </source>
</reference>
<organism evidence="1">
    <name type="scientific">Siphoviridae sp. ctKcB20</name>
    <dbReference type="NCBI Taxonomy" id="2827568"/>
    <lineage>
        <taxon>Viruses</taxon>
        <taxon>Duplodnaviria</taxon>
        <taxon>Heunggongvirae</taxon>
        <taxon>Uroviricota</taxon>
        <taxon>Caudoviricetes</taxon>
    </lineage>
</organism>
<evidence type="ECO:0000313" key="1">
    <source>
        <dbReference type="EMBL" id="DAD70828.1"/>
    </source>
</evidence>